<evidence type="ECO:0000256" key="1">
    <source>
        <dbReference type="SAM" id="Phobius"/>
    </source>
</evidence>
<accession>A0ABS2DUE7</accession>
<comment type="caution">
    <text evidence="2">The sequence shown here is derived from an EMBL/GenBank/DDBJ whole genome shotgun (WGS) entry which is preliminary data.</text>
</comment>
<dbReference type="PANTHER" id="PTHR32063:SF16">
    <property type="entry name" value="CATION EFFLUX SYSTEM (ACRB_ACRD_ACRF FAMILY)"/>
    <property type="match status" value="1"/>
</dbReference>
<dbReference type="SUPFAM" id="SSF82714">
    <property type="entry name" value="Multidrug efflux transporter AcrB TolC docking domain, DN and DC subdomains"/>
    <property type="match status" value="2"/>
</dbReference>
<dbReference type="Gene3D" id="3.30.70.1430">
    <property type="entry name" value="Multidrug efflux transporter AcrB pore domain"/>
    <property type="match status" value="2"/>
</dbReference>
<dbReference type="EMBL" id="JACJJC010000029">
    <property type="protein sequence ID" value="MBM6704945.1"/>
    <property type="molecule type" value="Genomic_DNA"/>
</dbReference>
<dbReference type="Gene3D" id="1.20.1640.10">
    <property type="entry name" value="Multidrug efflux transporter AcrB transmembrane domain"/>
    <property type="match status" value="2"/>
</dbReference>
<proteinExistence type="predicted"/>
<feature type="transmembrane region" description="Helical" evidence="1">
    <location>
        <begin position="574"/>
        <end position="593"/>
    </location>
</feature>
<keyword evidence="1" id="KW-0812">Transmembrane</keyword>
<dbReference type="RefSeq" id="WP_205104475.1">
    <property type="nucleotide sequence ID" value="NZ_JACJJC010000029.1"/>
</dbReference>
<name>A0ABS2DUE7_9BURK</name>
<feature type="transmembrane region" description="Helical" evidence="1">
    <location>
        <begin position="952"/>
        <end position="971"/>
    </location>
</feature>
<dbReference type="Gene3D" id="3.30.70.1320">
    <property type="entry name" value="Multidrug efflux transporter AcrB pore domain like"/>
    <property type="match status" value="1"/>
</dbReference>
<feature type="transmembrane region" description="Helical" evidence="1">
    <location>
        <begin position="1048"/>
        <end position="1069"/>
    </location>
</feature>
<feature type="transmembrane region" description="Helical" evidence="1">
    <location>
        <begin position="978"/>
        <end position="998"/>
    </location>
</feature>
<feature type="transmembrane region" description="Helical" evidence="1">
    <location>
        <begin position="388"/>
        <end position="409"/>
    </location>
</feature>
<dbReference type="Pfam" id="PF00873">
    <property type="entry name" value="ACR_tran"/>
    <property type="match status" value="1"/>
</dbReference>
<organism evidence="2 3">
    <name type="scientific">Sutterella massiliensis</name>
    <dbReference type="NCBI Taxonomy" id="1816689"/>
    <lineage>
        <taxon>Bacteria</taxon>
        <taxon>Pseudomonadati</taxon>
        <taxon>Pseudomonadota</taxon>
        <taxon>Betaproteobacteria</taxon>
        <taxon>Burkholderiales</taxon>
        <taxon>Sutterellaceae</taxon>
        <taxon>Sutterella</taxon>
    </lineage>
</organism>
<evidence type="ECO:0000313" key="2">
    <source>
        <dbReference type="EMBL" id="MBM6704945.1"/>
    </source>
</evidence>
<dbReference type="Proteomes" id="UP000715095">
    <property type="component" value="Unassembled WGS sequence"/>
</dbReference>
<dbReference type="InterPro" id="IPR001036">
    <property type="entry name" value="Acrflvin-R"/>
</dbReference>
<dbReference type="Gene3D" id="3.30.2090.10">
    <property type="entry name" value="Multidrug efflux transporter AcrB TolC docking domain, DN and DC subdomains"/>
    <property type="match status" value="2"/>
</dbReference>
<dbReference type="SUPFAM" id="SSF82866">
    <property type="entry name" value="Multidrug efflux transporter AcrB transmembrane domain"/>
    <property type="match status" value="2"/>
</dbReference>
<feature type="transmembrane region" description="Helical" evidence="1">
    <location>
        <begin position="359"/>
        <end position="381"/>
    </location>
</feature>
<gene>
    <name evidence="2" type="ORF">H6A60_10720</name>
</gene>
<reference evidence="2 3" key="1">
    <citation type="journal article" date="2021" name="Sci. Rep.">
        <title>The distribution of antibiotic resistance genes in chicken gut microbiota commensals.</title>
        <authorList>
            <person name="Juricova H."/>
            <person name="Matiasovicova J."/>
            <person name="Kubasova T."/>
            <person name="Cejkova D."/>
            <person name="Rychlik I."/>
        </authorList>
    </citation>
    <scope>NUCLEOTIDE SEQUENCE [LARGE SCALE GENOMIC DNA]</scope>
    <source>
        <strain evidence="2 3">An829</strain>
    </source>
</reference>
<sequence length="1115" mass="120531">MRKHNLTGRLTALFIDSKLTLVLILAALIFGLYAVLTTPREENPQISMPAAVVQVLLPGASPEEVEAQLVRPLEALVNQIPGVDHVTAVAADSAAVLSVQFEVGEEKEPSLVKLSERLLGGRGALPREAVGPFIRSADADDVPILALSLISREYDDAALKTLGLRMLDELQSLEGISSTYVVGGRSNELRIRIDPKRLQNFGIGFDDIKNAVLAANVAGPIGRYVEPASVSKTGGLEANVRVEDFIASKTDLENLVVAARPGRTVLLSDVADIEVGPDPEPKHLSRFGFGQASAEYAEYAKNPEEYVSVTLAIAKKKGANAVTVADEVLARVERMKASFVPKAVEVVVTRNDGVKANDAVNVLIGHLGIAIAAVVAVTWAFLGFRAALIVAVTVPLILAITLGMVNLAGLTINRLTLYGLIIALGLLVDDSIVVIENIVRHYRLGPMKDREERLRRTIDAPDEIGNATLLATIAVMLVFASLIPSLSGMPRQYFFPVGFSVPVALAASFFVAYVVAPWAAVRWIPDEKPKTRLAAKDVKDGEKPSSKPKRPGGVIGRIYCRFAEPLLGHPKREACFLLLIVVLLALSSLMPFWQLVRPEGPGGPVPPFGVEMGFLPKDNKNTFNVTVKMPEGTPVEVTDRVVRDVAEHVRAIPEVVDYQTWSGLSGVADFNSMIRGDPAEGSNIGAVRVNLLKKDTGRRSSILLTRELRVALKSVAARYPGADIQVVEDPPGPPLKASILAEIYMHDQKALEETAAIVRRAFEDTYDMMETTDSVESDVPMYRLRVDREKAILAGVVPAKAAEALKRLVEGEVVGYAHKPGEREPQAIRIDIPNEFAFDPKRLDEVFVPGALGKDVALSSIVRVEKGVTDHKIVHKDGVRMAWVGGELGSTTPTYAVLDLQHRLNGMTLPTGGTLKGGNLTFSDERADLTANEGVLLWQGENRMMLDSYRDLVKALALSIGSIFLILVAYYRSFGLALIALAAVPLAFIGLFPGHWLFGAQFSASSLIGVVALAGVVVRNSLLIIDFVRDYLKAGLPLEEAAMDAGAVRLRPILLTTLAIIFGSVVMITDPVFSGLAISFIFGTAASTVFTVFLIPILLTFYYKRWPYKPDATKL</sequence>
<protein>
    <submittedName>
        <fullName evidence="2">Efflux RND transporter permease subunit</fullName>
    </submittedName>
</protein>
<dbReference type="PANTHER" id="PTHR32063">
    <property type="match status" value="1"/>
</dbReference>
<feature type="transmembrane region" description="Helical" evidence="1">
    <location>
        <begin position="460"/>
        <end position="483"/>
    </location>
</feature>
<feature type="transmembrane region" description="Helical" evidence="1">
    <location>
        <begin position="1004"/>
        <end position="1028"/>
    </location>
</feature>
<dbReference type="InterPro" id="IPR027463">
    <property type="entry name" value="AcrB_DN_DC_subdom"/>
</dbReference>
<dbReference type="Gene3D" id="3.30.70.1440">
    <property type="entry name" value="Multidrug efflux transporter AcrB pore domain"/>
    <property type="match status" value="1"/>
</dbReference>
<keyword evidence="1" id="KW-1133">Transmembrane helix</keyword>
<keyword evidence="3" id="KW-1185">Reference proteome</keyword>
<dbReference type="SUPFAM" id="SSF82693">
    <property type="entry name" value="Multidrug efflux transporter AcrB pore domain, PN1, PN2, PC1 and PC2 subdomains"/>
    <property type="match status" value="3"/>
</dbReference>
<evidence type="ECO:0000313" key="3">
    <source>
        <dbReference type="Proteomes" id="UP000715095"/>
    </source>
</evidence>
<dbReference type="PRINTS" id="PR00702">
    <property type="entry name" value="ACRIFLAVINRP"/>
</dbReference>
<feature type="transmembrane region" description="Helical" evidence="1">
    <location>
        <begin position="1075"/>
        <end position="1099"/>
    </location>
</feature>
<feature type="transmembrane region" description="Helical" evidence="1">
    <location>
        <begin position="503"/>
        <end position="524"/>
    </location>
</feature>
<keyword evidence="1" id="KW-0472">Membrane</keyword>
<feature type="transmembrane region" description="Helical" evidence="1">
    <location>
        <begin position="415"/>
        <end position="439"/>
    </location>
</feature>